<name>A0A9D4PEX7_RHISA</name>
<dbReference type="GO" id="GO:0070042">
    <property type="term" value="F:rRNA (uridine-N3-)-methyltransferase activity"/>
    <property type="evidence" value="ECO:0007669"/>
    <property type="project" value="InterPro"/>
</dbReference>
<dbReference type="AlphaFoldDB" id="A0A9D4PEX7"/>
<reference evidence="2" key="2">
    <citation type="submission" date="2021-09" db="EMBL/GenBank/DDBJ databases">
        <authorList>
            <person name="Jia N."/>
            <person name="Wang J."/>
            <person name="Shi W."/>
            <person name="Du L."/>
            <person name="Sun Y."/>
            <person name="Zhan W."/>
            <person name="Jiang J."/>
            <person name="Wang Q."/>
            <person name="Zhang B."/>
            <person name="Ji P."/>
            <person name="Sakyi L.B."/>
            <person name="Cui X."/>
            <person name="Yuan T."/>
            <person name="Jiang B."/>
            <person name="Yang W."/>
            <person name="Lam T.T.-Y."/>
            <person name="Chang Q."/>
            <person name="Ding S."/>
            <person name="Wang X."/>
            <person name="Zhu J."/>
            <person name="Ruan X."/>
            <person name="Zhao L."/>
            <person name="Wei J."/>
            <person name="Que T."/>
            <person name="Du C."/>
            <person name="Cheng J."/>
            <person name="Dai P."/>
            <person name="Han X."/>
            <person name="Huang E."/>
            <person name="Gao Y."/>
            <person name="Liu J."/>
            <person name="Shao H."/>
            <person name="Ye R."/>
            <person name="Li L."/>
            <person name="Wei W."/>
            <person name="Wang X."/>
            <person name="Wang C."/>
            <person name="Huo Q."/>
            <person name="Li W."/>
            <person name="Guo W."/>
            <person name="Chen H."/>
            <person name="Chen S."/>
            <person name="Zhou L."/>
            <person name="Zhou L."/>
            <person name="Ni X."/>
            <person name="Tian J."/>
            <person name="Zhou Y."/>
            <person name="Sheng Y."/>
            <person name="Liu T."/>
            <person name="Pan Y."/>
            <person name="Xia L."/>
            <person name="Li J."/>
            <person name="Zhao F."/>
            <person name="Cao W."/>
        </authorList>
    </citation>
    <scope>NUCLEOTIDE SEQUENCE</scope>
    <source>
        <strain evidence="2">Rsan-2018</strain>
        <tissue evidence="2">Larvae</tissue>
    </source>
</reference>
<feature type="domain" description="25S rRNA (uridine-N(3))-methyltransferase BMT5-like" evidence="1">
    <location>
        <begin position="4"/>
        <end position="33"/>
    </location>
</feature>
<dbReference type="EMBL" id="JABSTV010001254">
    <property type="protein sequence ID" value="KAH7939137.1"/>
    <property type="molecule type" value="Genomic_DNA"/>
</dbReference>
<proteinExistence type="predicted"/>
<keyword evidence="3" id="KW-1185">Reference proteome</keyword>
<protein>
    <recommendedName>
        <fullName evidence="1">25S rRNA (uridine-N(3))-methyltransferase BMT5-like domain-containing protein</fullName>
    </recommendedName>
</protein>
<gene>
    <name evidence="2" type="ORF">HPB52_007148</name>
</gene>
<dbReference type="InterPro" id="IPR019446">
    <property type="entry name" value="BMT5-like"/>
</dbReference>
<dbReference type="VEuPathDB" id="VectorBase:RSAN_046963"/>
<dbReference type="GO" id="GO:0070475">
    <property type="term" value="P:rRNA base methylation"/>
    <property type="evidence" value="ECO:0007669"/>
    <property type="project" value="InterPro"/>
</dbReference>
<sequence>MVCLLVGEGDFSFALALAAQQRDPAEELVASCPRGCVDEARANVDKLTAMASCWKGSVPVVVAETIASRENRWINFFTSDMIGGLHLAVSI</sequence>
<evidence type="ECO:0000259" key="1">
    <source>
        <dbReference type="Pfam" id="PF10354"/>
    </source>
</evidence>
<comment type="caution">
    <text evidence="2">The sequence shown here is derived from an EMBL/GenBank/DDBJ whole genome shotgun (WGS) entry which is preliminary data.</text>
</comment>
<evidence type="ECO:0000313" key="2">
    <source>
        <dbReference type="EMBL" id="KAH7939137.1"/>
    </source>
</evidence>
<organism evidence="2 3">
    <name type="scientific">Rhipicephalus sanguineus</name>
    <name type="common">Brown dog tick</name>
    <name type="synonym">Ixodes sanguineus</name>
    <dbReference type="NCBI Taxonomy" id="34632"/>
    <lineage>
        <taxon>Eukaryota</taxon>
        <taxon>Metazoa</taxon>
        <taxon>Ecdysozoa</taxon>
        <taxon>Arthropoda</taxon>
        <taxon>Chelicerata</taxon>
        <taxon>Arachnida</taxon>
        <taxon>Acari</taxon>
        <taxon>Parasitiformes</taxon>
        <taxon>Ixodida</taxon>
        <taxon>Ixodoidea</taxon>
        <taxon>Ixodidae</taxon>
        <taxon>Rhipicephalinae</taxon>
        <taxon>Rhipicephalus</taxon>
        <taxon>Rhipicephalus</taxon>
    </lineage>
</organism>
<dbReference type="Proteomes" id="UP000821837">
    <property type="component" value="Chromosome 8"/>
</dbReference>
<evidence type="ECO:0000313" key="3">
    <source>
        <dbReference type="Proteomes" id="UP000821837"/>
    </source>
</evidence>
<accession>A0A9D4PEX7</accession>
<dbReference type="Pfam" id="PF10354">
    <property type="entry name" value="BMT5-like"/>
    <property type="match status" value="1"/>
</dbReference>
<reference evidence="2" key="1">
    <citation type="journal article" date="2020" name="Cell">
        <title>Large-Scale Comparative Analyses of Tick Genomes Elucidate Their Genetic Diversity and Vector Capacities.</title>
        <authorList>
            <consortium name="Tick Genome and Microbiome Consortium (TIGMIC)"/>
            <person name="Jia N."/>
            <person name="Wang J."/>
            <person name="Shi W."/>
            <person name="Du L."/>
            <person name="Sun Y."/>
            <person name="Zhan W."/>
            <person name="Jiang J.F."/>
            <person name="Wang Q."/>
            <person name="Zhang B."/>
            <person name="Ji P."/>
            <person name="Bell-Sakyi L."/>
            <person name="Cui X.M."/>
            <person name="Yuan T.T."/>
            <person name="Jiang B.G."/>
            <person name="Yang W.F."/>
            <person name="Lam T.T."/>
            <person name="Chang Q.C."/>
            <person name="Ding S.J."/>
            <person name="Wang X.J."/>
            <person name="Zhu J.G."/>
            <person name="Ruan X.D."/>
            <person name="Zhao L."/>
            <person name="Wei J.T."/>
            <person name="Ye R.Z."/>
            <person name="Que T.C."/>
            <person name="Du C.H."/>
            <person name="Zhou Y.H."/>
            <person name="Cheng J.X."/>
            <person name="Dai P.F."/>
            <person name="Guo W.B."/>
            <person name="Han X.H."/>
            <person name="Huang E.J."/>
            <person name="Li L.F."/>
            <person name="Wei W."/>
            <person name="Gao Y.C."/>
            <person name="Liu J.Z."/>
            <person name="Shao H.Z."/>
            <person name="Wang X."/>
            <person name="Wang C.C."/>
            <person name="Yang T.C."/>
            <person name="Huo Q.B."/>
            <person name="Li W."/>
            <person name="Chen H.Y."/>
            <person name="Chen S.E."/>
            <person name="Zhou L.G."/>
            <person name="Ni X.B."/>
            <person name="Tian J.H."/>
            <person name="Sheng Y."/>
            <person name="Liu T."/>
            <person name="Pan Y.S."/>
            <person name="Xia L.Y."/>
            <person name="Li J."/>
            <person name="Zhao F."/>
            <person name="Cao W.C."/>
        </authorList>
    </citation>
    <scope>NUCLEOTIDE SEQUENCE</scope>
    <source>
        <strain evidence="2">Rsan-2018</strain>
    </source>
</reference>